<comment type="caution">
    <text evidence="1">The sequence shown here is derived from an EMBL/GenBank/DDBJ whole genome shotgun (WGS) entry which is preliminary data.</text>
</comment>
<name>A0A3P3VTN0_9MICO</name>
<proteinExistence type="predicted"/>
<dbReference type="AlphaFoldDB" id="A0A3P3VTN0"/>
<reference evidence="1 2" key="1">
    <citation type="submission" date="2018-11" db="EMBL/GenBank/DDBJ databases">
        <title>YIM 102482-1 draft genome.</title>
        <authorList>
            <person name="Li G."/>
            <person name="Jiang Y."/>
        </authorList>
    </citation>
    <scope>NUCLEOTIDE SEQUENCE [LARGE SCALE GENOMIC DNA]</scope>
    <source>
        <strain evidence="1 2">YIM 102482-1</strain>
    </source>
</reference>
<accession>A0A3P3VTN0</accession>
<gene>
    <name evidence="1" type="ORF">EG850_09630</name>
</gene>
<dbReference type="Proteomes" id="UP000274391">
    <property type="component" value="Unassembled WGS sequence"/>
</dbReference>
<keyword evidence="2" id="KW-1185">Reference proteome</keyword>
<protein>
    <submittedName>
        <fullName evidence="1">Uncharacterized protein</fullName>
    </submittedName>
</protein>
<dbReference type="RefSeq" id="WP_124972925.1">
    <property type="nucleotide sequence ID" value="NZ_RQVS01000011.1"/>
</dbReference>
<evidence type="ECO:0000313" key="1">
    <source>
        <dbReference type="EMBL" id="RRJ86161.1"/>
    </source>
</evidence>
<evidence type="ECO:0000313" key="2">
    <source>
        <dbReference type="Proteomes" id="UP000274391"/>
    </source>
</evidence>
<dbReference type="EMBL" id="RQVS01000011">
    <property type="protein sequence ID" value="RRJ86161.1"/>
    <property type="molecule type" value="Genomic_DNA"/>
</dbReference>
<sequence length="104" mass="10504">MADLDLTAGEFTELAGHLDDISADASGANGTEVALNSVATAIPGATAVASLSTAGSGLDERVHGLVTRLAEFSLDVILAEQALHAADSAGEQRFRIGPTGQWAV</sequence>
<organism evidence="1 2">
    <name type="scientific">Gulosibacter macacae</name>
    <dbReference type="NCBI Taxonomy" id="2488791"/>
    <lineage>
        <taxon>Bacteria</taxon>
        <taxon>Bacillati</taxon>
        <taxon>Actinomycetota</taxon>
        <taxon>Actinomycetes</taxon>
        <taxon>Micrococcales</taxon>
        <taxon>Microbacteriaceae</taxon>
        <taxon>Gulosibacter</taxon>
    </lineage>
</organism>